<name>A0A4Y2HSZ7_ARAVE</name>
<keyword evidence="2" id="KW-1185">Reference proteome</keyword>
<gene>
    <name evidence="1" type="ORF">AVEN_158097_1</name>
</gene>
<dbReference type="AlphaFoldDB" id="A0A4Y2HSZ7"/>
<evidence type="ECO:0000313" key="2">
    <source>
        <dbReference type="Proteomes" id="UP000499080"/>
    </source>
</evidence>
<dbReference type="Proteomes" id="UP000499080">
    <property type="component" value="Unassembled WGS sequence"/>
</dbReference>
<organism evidence="1 2">
    <name type="scientific">Araneus ventricosus</name>
    <name type="common">Orbweaver spider</name>
    <name type="synonym">Epeira ventricosa</name>
    <dbReference type="NCBI Taxonomy" id="182803"/>
    <lineage>
        <taxon>Eukaryota</taxon>
        <taxon>Metazoa</taxon>
        <taxon>Ecdysozoa</taxon>
        <taxon>Arthropoda</taxon>
        <taxon>Chelicerata</taxon>
        <taxon>Arachnida</taxon>
        <taxon>Araneae</taxon>
        <taxon>Araneomorphae</taxon>
        <taxon>Entelegynae</taxon>
        <taxon>Araneoidea</taxon>
        <taxon>Araneidae</taxon>
        <taxon>Araneus</taxon>
    </lineage>
</organism>
<reference evidence="1 2" key="1">
    <citation type="journal article" date="2019" name="Sci. Rep.">
        <title>Orb-weaving spider Araneus ventricosus genome elucidates the spidroin gene catalogue.</title>
        <authorList>
            <person name="Kono N."/>
            <person name="Nakamura H."/>
            <person name="Ohtoshi R."/>
            <person name="Moran D.A.P."/>
            <person name="Shinohara A."/>
            <person name="Yoshida Y."/>
            <person name="Fujiwara M."/>
            <person name="Mori M."/>
            <person name="Tomita M."/>
            <person name="Arakawa K."/>
        </authorList>
    </citation>
    <scope>NUCLEOTIDE SEQUENCE [LARGE SCALE GENOMIC DNA]</scope>
</reference>
<sequence length="121" mass="14039">MHSERRNALARGFLIQGMKENLHLCSKKVLKDNDLKKGKRKMRREKEGNSAPEKTYPGVKWGEVAFVEIVFRFEDLEQSPEKAPSPAFFFRKSWNSQTPALKRLGKNCFVSQLKPFAAWHC</sequence>
<evidence type="ECO:0000313" key="1">
    <source>
        <dbReference type="EMBL" id="GBM68526.1"/>
    </source>
</evidence>
<accession>A0A4Y2HSZ7</accession>
<protein>
    <submittedName>
        <fullName evidence="1">Uncharacterized protein</fullName>
    </submittedName>
</protein>
<dbReference type="EMBL" id="BGPR01002146">
    <property type="protein sequence ID" value="GBM68526.1"/>
    <property type="molecule type" value="Genomic_DNA"/>
</dbReference>
<comment type="caution">
    <text evidence="1">The sequence shown here is derived from an EMBL/GenBank/DDBJ whole genome shotgun (WGS) entry which is preliminary data.</text>
</comment>
<proteinExistence type="predicted"/>